<dbReference type="InterPro" id="IPR023799">
    <property type="entry name" value="RbfA_dom_sf"/>
</dbReference>
<dbReference type="RefSeq" id="WP_046096829.1">
    <property type="nucleotide sequence ID" value="NZ_JZXN01000014.1"/>
</dbReference>
<dbReference type="EMBL" id="JZXN01000014">
    <property type="protein sequence ID" value="KKB26941.1"/>
    <property type="molecule type" value="Genomic_DNA"/>
</dbReference>
<dbReference type="HAMAP" id="MF_00003">
    <property type="entry name" value="RbfA"/>
    <property type="match status" value="1"/>
</dbReference>
<comment type="subcellular location">
    <subcellularLocation>
        <location evidence="2">Cytoplasm</location>
    </subcellularLocation>
</comment>
<protein>
    <recommendedName>
        <fullName evidence="2">Ribosome-binding factor A</fullName>
    </recommendedName>
</protein>
<sequence length="113" mass="12879">MKTNINTLRREEQIKNAIAKIISYDITNVNVIDPVVVDAYLSNDLSHVKIYVTFASNKSKALEALNNANGFIRKELSRILDWRKIPEVHFELDEVGPSGAKIDKILNEIKKEK</sequence>
<dbReference type="InterPro" id="IPR020053">
    <property type="entry name" value="Ribosome-bd_factorA_CS"/>
</dbReference>
<evidence type="ECO:0000256" key="1">
    <source>
        <dbReference type="ARBA" id="ARBA00022517"/>
    </source>
</evidence>
<organism evidence="3 4">
    <name type="scientific">Mycoplasmopsis meleagridis ATCC 25294</name>
    <dbReference type="NCBI Taxonomy" id="1264554"/>
    <lineage>
        <taxon>Bacteria</taxon>
        <taxon>Bacillati</taxon>
        <taxon>Mycoplasmatota</taxon>
        <taxon>Mycoplasmoidales</taxon>
        <taxon>Metamycoplasmataceae</taxon>
        <taxon>Mycoplasmopsis</taxon>
    </lineage>
</organism>
<dbReference type="PANTHER" id="PTHR33515">
    <property type="entry name" value="RIBOSOME-BINDING FACTOR A, CHLOROPLASTIC-RELATED"/>
    <property type="match status" value="1"/>
</dbReference>
<evidence type="ECO:0000313" key="4">
    <source>
        <dbReference type="Proteomes" id="UP000033750"/>
    </source>
</evidence>
<reference evidence="3 4" key="1">
    <citation type="submission" date="2015-03" db="EMBL/GenBank/DDBJ databases">
        <title>Genome sequence of Mycoplasma meleagridis strain ATCC 25294.</title>
        <authorList>
            <person name="Yacoub E."/>
            <person name="Blanchard A."/>
            <person name="Sirand-Pugnet P."/>
            <person name="Mardassi B.B.A."/>
        </authorList>
    </citation>
    <scope>NUCLEOTIDE SEQUENCE [LARGE SCALE GENOMIC DNA]</scope>
    <source>
        <strain evidence="3 4">ATCC 25294</strain>
    </source>
</reference>
<dbReference type="PROSITE" id="PS01319">
    <property type="entry name" value="RBFA"/>
    <property type="match status" value="1"/>
</dbReference>
<dbReference type="PANTHER" id="PTHR33515:SF1">
    <property type="entry name" value="RIBOSOME-BINDING FACTOR A, CHLOROPLASTIC-RELATED"/>
    <property type="match status" value="1"/>
</dbReference>
<gene>
    <name evidence="2 3" type="primary">rbfA</name>
    <name evidence="3" type="ORF">MMELEA_03920</name>
</gene>
<proteinExistence type="inferred from homology"/>
<keyword evidence="2" id="KW-0963">Cytoplasm</keyword>
<comment type="subunit">
    <text evidence="2">Monomer. Binds 30S ribosomal subunits, but not 50S ribosomal subunits or 70S ribosomes.</text>
</comment>
<dbReference type="AlphaFoldDB" id="A0A0F5H0U0"/>
<name>A0A0F5H0U0_9BACT</name>
<dbReference type="OrthoDB" id="384689at2"/>
<dbReference type="PATRIC" id="fig|1264554.4.peg.348"/>
<keyword evidence="1 2" id="KW-0690">Ribosome biogenesis</keyword>
<comment type="function">
    <text evidence="2">One of several proteins that assist in the late maturation steps of the functional core of the 30S ribosomal subunit. Associates with free 30S ribosomal subunits (but not with 30S subunits that are part of 70S ribosomes or polysomes). Required for efficient processing of 16S rRNA. May interact with the 5'-terminal helix region of 16S rRNA.</text>
</comment>
<dbReference type="NCBIfam" id="TIGR00082">
    <property type="entry name" value="rbfA"/>
    <property type="match status" value="1"/>
</dbReference>
<evidence type="ECO:0000313" key="3">
    <source>
        <dbReference type="EMBL" id="KKB26941.1"/>
    </source>
</evidence>
<dbReference type="Proteomes" id="UP000033750">
    <property type="component" value="Unassembled WGS sequence"/>
</dbReference>
<dbReference type="GO" id="GO:0005829">
    <property type="term" value="C:cytosol"/>
    <property type="evidence" value="ECO:0007669"/>
    <property type="project" value="TreeGrafter"/>
</dbReference>
<comment type="similarity">
    <text evidence="2">Belongs to the RbfA family.</text>
</comment>
<dbReference type="GO" id="GO:0030490">
    <property type="term" value="P:maturation of SSU-rRNA"/>
    <property type="evidence" value="ECO:0007669"/>
    <property type="project" value="UniProtKB-UniRule"/>
</dbReference>
<comment type="caution">
    <text evidence="3">The sequence shown here is derived from an EMBL/GenBank/DDBJ whole genome shotgun (WGS) entry which is preliminary data.</text>
</comment>
<dbReference type="STRING" id="29561.MM26B8_01560"/>
<dbReference type="GO" id="GO:0043024">
    <property type="term" value="F:ribosomal small subunit binding"/>
    <property type="evidence" value="ECO:0007669"/>
    <property type="project" value="TreeGrafter"/>
</dbReference>
<dbReference type="SUPFAM" id="SSF89919">
    <property type="entry name" value="Ribosome-binding factor A, RbfA"/>
    <property type="match status" value="1"/>
</dbReference>
<dbReference type="InterPro" id="IPR015946">
    <property type="entry name" value="KH_dom-like_a/b"/>
</dbReference>
<dbReference type="InterPro" id="IPR000238">
    <property type="entry name" value="RbfA"/>
</dbReference>
<dbReference type="Gene3D" id="3.30.300.20">
    <property type="match status" value="1"/>
</dbReference>
<accession>A0A0F5H0U0</accession>
<dbReference type="Pfam" id="PF02033">
    <property type="entry name" value="RBFA"/>
    <property type="match status" value="1"/>
</dbReference>
<evidence type="ECO:0000256" key="2">
    <source>
        <dbReference type="HAMAP-Rule" id="MF_00003"/>
    </source>
</evidence>
<keyword evidence="4" id="KW-1185">Reference proteome</keyword>